<evidence type="ECO:0000256" key="3">
    <source>
        <dbReference type="ARBA" id="ARBA00010052"/>
    </source>
</evidence>
<dbReference type="SMART" id="SM00892">
    <property type="entry name" value="Endonuclease_NS"/>
    <property type="match status" value="1"/>
</dbReference>
<evidence type="ECO:0000256" key="2">
    <source>
        <dbReference type="ARBA" id="ARBA00004173"/>
    </source>
</evidence>
<evidence type="ECO:0000256" key="9">
    <source>
        <dbReference type="ARBA" id="ARBA00022946"/>
    </source>
</evidence>
<dbReference type="PROSITE" id="PS01070">
    <property type="entry name" value="NUCLEASE_NON_SPEC"/>
    <property type="match status" value="1"/>
</dbReference>
<keyword evidence="11" id="KW-1015">Disulfide bond</keyword>
<evidence type="ECO:0000256" key="6">
    <source>
        <dbReference type="ARBA" id="ARBA00022759"/>
    </source>
</evidence>
<dbReference type="InterPro" id="IPR044925">
    <property type="entry name" value="His-Me_finger_sf"/>
</dbReference>
<organism evidence="17 18">
    <name type="scientific">Seriola lalandi dorsalis</name>
    <dbReference type="NCBI Taxonomy" id="1841481"/>
    <lineage>
        <taxon>Eukaryota</taxon>
        <taxon>Metazoa</taxon>
        <taxon>Chordata</taxon>
        <taxon>Craniata</taxon>
        <taxon>Vertebrata</taxon>
        <taxon>Euteleostomi</taxon>
        <taxon>Actinopterygii</taxon>
        <taxon>Neopterygii</taxon>
        <taxon>Teleostei</taxon>
        <taxon>Neoteleostei</taxon>
        <taxon>Acanthomorphata</taxon>
        <taxon>Carangaria</taxon>
        <taxon>Carangiformes</taxon>
        <taxon>Carangidae</taxon>
        <taxon>Seriola</taxon>
    </lineage>
</organism>
<dbReference type="GeneTree" id="ENSGT00940000160987"/>
<proteinExistence type="inferred from homology"/>
<evidence type="ECO:0000256" key="1">
    <source>
        <dbReference type="ARBA" id="ARBA00001946"/>
    </source>
</evidence>
<dbReference type="GO" id="GO:0046872">
    <property type="term" value="F:metal ion binding"/>
    <property type="evidence" value="ECO:0007669"/>
    <property type="project" value="UniProtKB-KW"/>
</dbReference>
<evidence type="ECO:0000313" key="17">
    <source>
        <dbReference type="Ensembl" id="ENSSLDP00000009490.1"/>
    </source>
</evidence>
<evidence type="ECO:0000256" key="11">
    <source>
        <dbReference type="ARBA" id="ARBA00023157"/>
    </source>
</evidence>
<dbReference type="CDD" id="cd00091">
    <property type="entry name" value="NUC"/>
    <property type="match status" value="1"/>
</dbReference>
<dbReference type="InterPro" id="IPR040255">
    <property type="entry name" value="Non-specific_endonuclease"/>
</dbReference>
<dbReference type="SMART" id="SM00477">
    <property type="entry name" value="NUC"/>
    <property type="match status" value="1"/>
</dbReference>
<keyword evidence="18" id="KW-1185">Reference proteome</keyword>
<comment type="subcellular location">
    <subcellularLocation>
        <location evidence="2">Mitochondrion</location>
    </subcellularLocation>
</comment>
<evidence type="ECO:0000256" key="10">
    <source>
        <dbReference type="ARBA" id="ARBA00023128"/>
    </source>
</evidence>
<dbReference type="GO" id="GO:0000014">
    <property type="term" value="F:single-stranded DNA endodeoxyribonuclease activity"/>
    <property type="evidence" value="ECO:0007669"/>
    <property type="project" value="TreeGrafter"/>
</dbReference>
<evidence type="ECO:0000259" key="16">
    <source>
        <dbReference type="SMART" id="SM00892"/>
    </source>
</evidence>
<dbReference type="GO" id="GO:0004521">
    <property type="term" value="F:RNA endonuclease activity"/>
    <property type="evidence" value="ECO:0007669"/>
    <property type="project" value="TreeGrafter"/>
</dbReference>
<evidence type="ECO:0000256" key="14">
    <source>
        <dbReference type="RuleBase" id="RU366055"/>
    </source>
</evidence>
<accession>A0A3B4WZV7</accession>
<keyword evidence="5 13" id="KW-0479">Metal-binding</keyword>
<dbReference type="GO" id="GO:0003676">
    <property type="term" value="F:nucleic acid binding"/>
    <property type="evidence" value="ECO:0007669"/>
    <property type="project" value="InterPro"/>
</dbReference>
<reference evidence="17" key="1">
    <citation type="submission" date="2025-08" db="UniProtKB">
        <authorList>
            <consortium name="Ensembl"/>
        </authorList>
    </citation>
    <scope>IDENTIFICATION</scope>
</reference>
<dbReference type="Ensembl" id="ENSSLDT00000009821.1">
    <property type="protein sequence ID" value="ENSSLDP00000009490.1"/>
    <property type="gene ID" value="ENSSLDG00000007492.1"/>
</dbReference>
<reference evidence="17" key="2">
    <citation type="submission" date="2025-09" db="UniProtKB">
        <authorList>
            <consortium name="Ensembl"/>
        </authorList>
    </citation>
    <scope>IDENTIFICATION</scope>
</reference>
<evidence type="ECO:0000256" key="5">
    <source>
        <dbReference type="ARBA" id="ARBA00022723"/>
    </source>
</evidence>
<evidence type="ECO:0000256" key="7">
    <source>
        <dbReference type="ARBA" id="ARBA00022801"/>
    </source>
</evidence>
<dbReference type="InterPro" id="IPR001604">
    <property type="entry name" value="Endo_G_ENPP1-like_dom"/>
</dbReference>
<evidence type="ECO:0000256" key="12">
    <source>
        <dbReference type="PIRSR" id="PIRSR640255-1"/>
    </source>
</evidence>
<dbReference type="STRING" id="1841481.ENSSLDP00000009490"/>
<feature type="domain" description="ENPP1-3/EXOG-like endonuclease/phosphodiesterase" evidence="15">
    <location>
        <begin position="45"/>
        <end position="250"/>
    </location>
</feature>
<evidence type="ECO:0000256" key="4">
    <source>
        <dbReference type="ARBA" id="ARBA00022722"/>
    </source>
</evidence>
<dbReference type="Proteomes" id="UP000261360">
    <property type="component" value="Unplaced"/>
</dbReference>
<evidence type="ECO:0000256" key="8">
    <source>
        <dbReference type="ARBA" id="ARBA00022842"/>
    </source>
</evidence>
<dbReference type="EC" id="3.1.30.-" evidence="14"/>
<feature type="domain" description="DNA/RNA non-specific endonuclease/pyrophosphatase/phosphodiesterase" evidence="16">
    <location>
        <begin position="44"/>
        <end position="250"/>
    </location>
</feature>
<feature type="active site" description="Proton acceptor" evidence="12">
    <location>
        <position position="108"/>
    </location>
</feature>
<sequence length="341" mass="38138">MLAVIGPQIRPISISVHVVSPVQLFDFSGAVMKYGFPSLANIKTRESYVTSYDPRTRTASWVIERLNPLSLSGSSDRKYCDFKEDDSIHMFHRSTNADFKGSGFDRGHLAAAANHKWSQKAMEDTFYLSNVAPQNPNLNQNTWNNLEKLCRSLTKRYLNVYVCTGPLYLPRQEADGKLYVRYQVIGRNHVAVPTHFFKVSLPDDKDDDLRSYVLPNEPIDDKVPLERFLVPIETVERASGLLFVPNIMKRTKSSAAGCSICELSSCFLFPAAGFKVEVQTRPETRDLSLMGSGRVLVLLLVSGLCVVVIRMENILNSYFRQDGLLQSDQSDPGPSSGISST</sequence>
<evidence type="ECO:0000313" key="18">
    <source>
        <dbReference type="Proteomes" id="UP000261360"/>
    </source>
</evidence>
<keyword evidence="9" id="KW-0809">Transit peptide</keyword>
<feature type="binding site" evidence="13">
    <location>
        <position position="139"/>
    </location>
    <ligand>
        <name>Mg(2+)</name>
        <dbReference type="ChEBI" id="CHEBI:18420"/>
        <note>catalytic</note>
    </ligand>
</feature>
<dbReference type="PANTHER" id="PTHR13966:SF5">
    <property type="entry name" value="ENDONUCLEASE G, MITOCHONDRIAL"/>
    <property type="match status" value="1"/>
</dbReference>
<dbReference type="InterPro" id="IPR020821">
    <property type="entry name" value="ENPP1-3/EXOG-like_nuc-like"/>
</dbReference>
<dbReference type="Gene3D" id="3.40.570.10">
    <property type="entry name" value="Extracellular Endonuclease, subunit A"/>
    <property type="match status" value="1"/>
</dbReference>
<dbReference type="InterPro" id="IPR044929">
    <property type="entry name" value="DNA/RNA_non-sp_Endonuclease_sf"/>
</dbReference>
<dbReference type="Pfam" id="PF01223">
    <property type="entry name" value="Endonuclease_NS"/>
    <property type="match status" value="1"/>
</dbReference>
<keyword evidence="6 14" id="KW-0255">Endonuclease</keyword>
<evidence type="ECO:0000259" key="15">
    <source>
        <dbReference type="SMART" id="SM00477"/>
    </source>
</evidence>
<dbReference type="FunFam" id="3.40.570.10:FF:000002">
    <property type="entry name" value="Endonuclease G, mitochondrial"/>
    <property type="match status" value="1"/>
</dbReference>
<protein>
    <recommendedName>
        <fullName evidence="14">Endonuclease</fullName>
        <ecNumber evidence="14">3.1.30.-</ecNumber>
    </recommendedName>
</protein>
<keyword evidence="7 14" id="KW-0378">Hydrolase</keyword>
<dbReference type="AlphaFoldDB" id="A0A3B4WZV7"/>
<dbReference type="PANTHER" id="PTHR13966">
    <property type="entry name" value="ENDONUCLEASE RELATED"/>
    <property type="match status" value="1"/>
</dbReference>
<dbReference type="SUPFAM" id="SSF54060">
    <property type="entry name" value="His-Me finger endonucleases"/>
    <property type="match status" value="1"/>
</dbReference>
<dbReference type="InterPro" id="IPR018524">
    <property type="entry name" value="DNA/RNA_endonuclease_AS"/>
</dbReference>
<comment type="similarity">
    <text evidence="3 14">Belongs to the DNA/RNA non-specific endonuclease family.</text>
</comment>
<dbReference type="GO" id="GO:0006309">
    <property type="term" value="P:apoptotic DNA fragmentation"/>
    <property type="evidence" value="ECO:0007669"/>
    <property type="project" value="TreeGrafter"/>
</dbReference>
<keyword evidence="10" id="KW-0496">Mitochondrion</keyword>
<keyword evidence="4 14" id="KW-0540">Nuclease</keyword>
<evidence type="ECO:0000256" key="13">
    <source>
        <dbReference type="PIRSR" id="PIRSR640255-2"/>
    </source>
</evidence>
<dbReference type="GO" id="GO:0005743">
    <property type="term" value="C:mitochondrial inner membrane"/>
    <property type="evidence" value="ECO:0007669"/>
    <property type="project" value="TreeGrafter"/>
</dbReference>
<comment type="cofactor">
    <cofactor evidence="1 14">
        <name>Mg(2+)</name>
        <dbReference type="ChEBI" id="CHEBI:18420"/>
    </cofactor>
</comment>
<name>A0A3B4WZV7_SERLL</name>
<keyword evidence="8" id="KW-0460">Magnesium</keyword>
<dbReference type="GO" id="GO:0005634">
    <property type="term" value="C:nucleus"/>
    <property type="evidence" value="ECO:0007669"/>
    <property type="project" value="TreeGrafter"/>
</dbReference>